<feature type="region of interest" description="Disordered" evidence="1">
    <location>
        <begin position="15"/>
        <end position="50"/>
    </location>
</feature>
<feature type="compositionally biased region" description="Basic and acidic residues" evidence="1">
    <location>
        <begin position="40"/>
        <end position="50"/>
    </location>
</feature>
<protein>
    <submittedName>
        <fullName evidence="2">Uncharacterized protein</fullName>
    </submittedName>
</protein>
<keyword evidence="3" id="KW-1185">Reference proteome</keyword>
<evidence type="ECO:0000313" key="3">
    <source>
        <dbReference type="Proteomes" id="UP000299102"/>
    </source>
</evidence>
<reference evidence="2 3" key="1">
    <citation type="journal article" date="2019" name="Commun. Biol.">
        <title>The bagworm genome reveals a unique fibroin gene that provides high tensile strength.</title>
        <authorList>
            <person name="Kono N."/>
            <person name="Nakamura H."/>
            <person name="Ohtoshi R."/>
            <person name="Tomita M."/>
            <person name="Numata K."/>
            <person name="Arakawa K."/>
        </authorList>
    </citation>
    <scope>NUCLEOTIDE SEQUENCE [LARGE SCALE GENOMIC DNA]</scope>
</reference>
<dbReference type="Proteomes" id="UP000299102">
    <property type="component" value="Unassembled WGS sequence"/>
</dbReference>
<accession>A0A4C1ZCQ8</accession>
<gene>
    <name evidence="2" type="ORF">EVAR_50572_1</name>
</gene>
<dbReference type="AlphaFoldDB" id="A0A4C1ZCQ8"/>
<evidence type="ECO:0000313" key="2">
    <source>
        <dbReference type="EMBL" id="GBP85598.1"/>
    </source>
</evidence>
<proteinExistence type="predicted"/>
<evidence type="ECO:0000256" key="1">
    <source>
        <dbReference type="SAM" id="MobiDB-lite"/>
    </source>
</evidence>
<comment type="caution">
    <text evidence="2">The sequence shown here is derived from an EMBL/GenBank/DDBJ whole genome shotgun (WGS) entry which is preliminary data.</text>
</comment>
<name>A0A4C1ZCQ8_EUMVA</name>
<sequence length="86" mass="9946">MTPITIYNSCTFRRPRRRWRTPGAGGHGRRPAPECGPPGKETRQSERSRADYDALEKCFSLQEYPFRANVMNERDSPIEICVSRQC</sequence>
<dbReference type="EMBL" id="BGZK01001747">
    <property type="protein sequence ID" value="GBP85598.1"/>
    <property type="molecule type" value="Genomic_DNA"/>
</dbReference>
<organism evidence="2 3">
    <name type="scientific">Eumeta variegata</name>
    <name type="common">Bagworm moth</name>
    <name type="synonym">Eumeta japonica</name>
    <dbReference type="NCBI Taxonomy" id="151549"/>
    <lineage>
        <taxon>Eukaryota</taxon>
        <taxon>Metazoa</taxon>
        <taxon>Ecdysozoa</taxon>
        <taxon>Arthropoda</taxon>
        <taxon>Hexapoda</taxon>
        <taxon>Insecta</taxon>
        <taxon>Pterygota</taxon>
        <taxon>Neoptera</taxon>
        <taxon>Endopterygota</taxon>
        <taxon>Lepidoptera</taxon>
        <taxon>Glossata</taxon>
        <taxon>Ditrysia</taxon>
        <taxon>Tineoidea</taxon>
        <taxon>Psychidae</taxon>
        <taxon>Oiketicinae</taxon>
        <taxon>Eumeta</taxon>
    </lineage>
</organism>